<dbReference type="InterPro" id="IPR025954">
    <property type="entry name" value="DBC1/CARP1_inactive_NUDIX"/>
</dbReference>
<dbReference type="EMBL" id="MT896727">
    <property type="protein sequence ID" value="UEC50125.1"/>
    <property type="molecule type" value="mRNA"/>
</dbReference>
<dbReference type="Pfam" id="PF19256">
    <property type="entry name" value="LAIKA"/>
    <property type="match status" value="1"/>
</dbReference>
<keyword evidence="3" id="KW-0597">Phosphoprotein</keyword>
<feature type="coiled-coil region" evidence="5">
    <location>
        <begin position="842"/>
        <end position="904"/>
    </location>
</feature>
<feature type="compositionally biased region" description="Basic and acidic residues" evidence="6">
    <location>
        <begin position="120"/>
        <end position="158"/>
    </location>
</feature>
<feature type="compositionally biased region" description="Acidic residues" evidence="6">
    <location>
        <begin position="1013"/>
        <end position="1033"/>
    </location>
</feature>
<evidence type="ECO:0000256" key="4">
    <source>
        <dbReference type="ARBA" id="ARBA00023054"/>
    </source>
</evidence>
<dbReference type="AlphaFoldDB" id="A0A8K1V9Y3"/>
<evidence type="ECO:0000256" key="6">
    <source>
        <dbReference type="SAM" id="MobiDB-lite"/>
    </source>
</evidence>
<dbReference type="InterPro" id="IPR036361">
    <property type="entry name" value="SAP_dom_sf"/>
</dbReference>
<dbReference type="PANTHER" id="PTHR14304:SF11">
    <property type="entry name" value="SAP DOMAIN-CONTAINING PROTEIN"/>
    <property type="match status" value="1"/>
</dbReference>
<feature type="region of interest" description="Disordered" evidence="6">
    <location>
        <begin position="592"/>
        <end position="623"/>
    </location>
</feature>
<feature type="region of interest" description="Disordered" evidence="6">
    <location>
        <begin position="88"/>
        <end position="211"/>
    </location>
</feature>
<feature type="compositionally biased region" description="Basic and acidic residues" evidence="6">
    <location>
        <begin position="942"/>
        <end position="972"/>
    </location>
</feature>
<name>A0A8K1V9Y3_DUGJA</name>
<feature type="region of interest" description="Disordered" evidence="6">
    <location>
        <begin position="503"/>
        <end position="553"/>
    </location>
</feature>
<accession>A0A8K1V9Y3</accession>
<gene>
    <name evidence="8" type="primary">ccar3</name>
</gene>
<keyword evidence="4 5" id="KW-0175">Coiled coil</keyword>
<feature type="domain" description="DBC1/CARP1 catalytically inactive NUDIX hydrolase" evidence="7">
    <location>
        <begin position="341"/>
        <end position="495"/>
    </location>
</feature>
<dbReference type="Gene3D" id="1.10.720.30">
    <property type="entry name" value="SAP domain"/>
    <property type="match status" value="1"/>
</dbReference>
<comment type="subcellular location">
    <subcellularLocation>
        <location evidence="1">Cytoplasm</location>
    </subcellularLocation>
</comment>
<reference evidence="8" key="1">
    <citation type="submission" date="2020-08" db="EMBL/GenBank/DDBJ databases">
        <authorList>
            <person name="Ma K."/>
            <person name="Wu M."/>
            <person name="Song G."/>
            <person name="Chen G."/>
        </authorList>
    </citation>
    <scope>NUCLEOTIDE SEQUENCE</scope>
</reference>
<dbReference type="GO" id="GO:0005737">
    <property type="term" value="C:cytoplasm"/>
    <property type="evidence" value="ECO:0007669"/>
    <property type="project" value="UniProtKB-SubCell"/>
</dbReference>
<protein>
    <submittedName>
        <fullName evidence="8">CCAR3</fullName>
    </submittedName>
</protein>
<dbReference type="Pfam" id="PF14444">
    <property type="entry name" value="S1-like"/>
    <property type="match status" value="1"/>
</dbReference>
<evidence type="ECO:0000259" key="7">
    <source>
        <dbReference type="SMART" id="SM01122"/>
    </source>
</evidence>
<proteinExistence type="evidence at transcript level"/>
<keyword evidence="2" id="KW-0963">Cytoplasm</keyword>
<feature type="compositionally biased region" description="Polar residues" evidence="6">
    <location>
        <begin position="605"/>
        <end position="623"/>
    </location>
</feature>
<dbReference type="SMART" id="SM01122">
    <property type="entry name" value="DBC1"/>
    <property type="match status" value="1"/>
</dbReference>
<dbReference type="GO" id="GO:0006355">
    <property type="term" value="P:regulation of DNA-templated transcription"/>
    <property type="evidence" value="ECO:0007669"/>
    <property type="project" value="InterPro"/>
</dbReference>
<feature type="compositionally biased region" description="Basic and acidic residues" evidence="6">
    <location>
        <begin position="592"/>
        <end position="604"/>
    </location>
</feature>
<evidence type="ECO:0000256" key="2">
    <source>
        <dbReference type="ARBA" id="ARBA00022490"/>
    </source>
</evidence>
<sequence>MQNYAQNMILPSESRAVEPVHPRHEVLQGTVTQLFASFGYINDNIIFSKTDVSGPMVKVGDRVAVDATYQPNNPTKYKGERVCKIDDSRFSSTPSSLSKMKPLSRDISSRIDIPLTYQNEQRKSDKKSDSKLDKKYEKNESPKRSSAPKETKKSESKKFGKINTRAISPIDLTKSDSHRTSSVKASPKTSLKRKTRSTSKNQKSVAKTSGESDKGLIKINVEKLPKLMECFSLRELDCASLKFRCKNLQPPNQFFHVSLKYQQTFPLNHPMKLGNSCHFKVFDKKVKCIDNFINEQLNRDIDPEDADTTFSAKVMLLSTDDLAEFYKQTLTLAEEFDSSNKLPITKAIKFLVGNLGPNKEFAFGGAWSPSLDGADPDSNPRVLINTAIRTCKNLTGIDLSGCSSWPKFLEIHYYRPLQKLQKKSSGHDNRSDKTDMESEERFEYIEPRMETVVYYVPDIWNCVPSQDSWNDINRMYQEQLTSLMCPPPSIPVPTKQISSTNTVVNQDEAATTDKPASDVVQEEEDYNFNENEEIDEKTKESEPAELTDEKPTHYANLNVDGMKIVEIKKELELRKLSSKGVMDQLKARLKSALEKEEMEDKPKGDSTSTVRPTAELKSTSDNILSEAEKNELKHLYSLPDSPHVIAHHNQRFQDNKMRIKTMSLHSLLSYYDMKLEESTFEVALFAKQFLEMLRRDAVFNLYKSLVTTPEADLVSKEENSAKKPKLMVTISKRTINRPLLFSCSLLDKEKTNKIVLDDLKNMIEGLGICLSSDQLSALLNKVKDSSKCLQYRLLTDKEIDDNDMLKMDQTDDLDYIRELAMGNKALFDEGIQMDTSVDFEEVDRLKNELDKSERCRQTLELRFAEIKDDSEKNKHLIQTQIKEIQSLKDQISEYRTKYHREQDRGDYYKKDFDKIYRDLKEIDKLSVGLGKYISESVERFKKTDKVDKPSVKPAETKSKPENKTKSKDEKPKTVNSKPVSDQIPDKSEKASEDSVISPDPTTKPNDELLSTDADVDGDVDADVDVEMSEMETSEIDKEKEIGIEEEEEEDDDDKSADENTGDQKTINEIITQGQEDFELIKPSDYEIIILDETE</sequence>
<evidence type="ECO:0000256" key="3">
    <source>
        <dbReference type="ARBA" id="ARBA00022553"/>
    </source>
</evidence>
<feature type="compositionally biased region" description="Basic and acidic residues" evidence="6">
    <location>
        <begin position="536"/>
        <end position="552"/>
    </location>
</feature>
<dbReference type="PANTHER" id="PTHR14304">
    <property type="entry name" value="CELL DIVISION CYCLE AND APOPTOSIS REGULATOR PROTEIN"/>
    <property type="match status" value="1"/>
</dbReference>
<dbReference type="InterPro" id="IPR025224">
    <property type="entry name" value="CCAR1/CCAR2"/>
</dbReference>
<dbReference type="Pfam" id="PF14443">
    <property type="entry name" value="DBC1"/>
    <property type="match status" value="1"/>
</dbReference>
<feature type="compositionally biased region" description="Polar residues" evidence="6">
    <location>
        <begin position="198"/>
        <end position="209"/>
    </location>
</feature>
<feature type="compositionally biased region" description="Acidic residues" evidence="6">
    <location>
        <begin position="1043"/>
        <end position="1055"/>
    </location>
</feature>
<organism evidence="8">
    <name type="scientific">Dugesia japonica</name>
    <name type="common">Planarian</name>
    <dbReference type="NCBI Taxonomy" id="6161"/>
    <lineage>
        <taxon>Eukaryota</taxon>
        <taxon>Metazoa</taxon>
        <taxon>Spiralia</taxon>
        <taxon>Lophotrochozoa</taxon>
        <taxon>Platyhelminthes</taxon>
        <taxon>Rhabditophora</taxon>
        <taxon>Seriata</taxon>
        <taxon>Tricladida</taxon>
        <taxon>Continenticola</taxon>
        <taxon>Geoplanoidea</taxon>
        <taxon>Dugesiidae</taxon>
        <taxon>Dugesia</taxon>
    </lineage>
</organism>
<feature type="compositionally biased region" description="Acidic residues" evidence="6">
    <location>
        <begin position="520"/>
        <end position="535"/>
    </location>
</feature>
<dbReference type="InterPro" id="IPR045353">
    <property type="entry name" value="LAIKA"/>
</dbReference>
<feature type="compositionally biased region" description="Basic and acidic residues" evidence="6">
    <location>
        <begin position="983"/>
        <end position="992"/>
    </location>
</feature>
<evidence type="ECO:0000256" key="1">
    <source>
        <dbReference type="ARBA" id="ARBA00004496"/>
    </source>
</evidence>
<dbReference type="GO" id="GO:0005634">
    <property type="term" value="C:nucleus"/>
    <property type="evidence" value="ECO:0007669"/>
    <property type="project" value="TreeGrafter"/>
</dbReference>
<evidence type="ECO:0000313" key="8">
    <source>
        <dbReference type="EMBL" id="UEC50125.1"/>
    </source>
</evidence>
<dbReference type="InterPro" id="IPR025223">
    <property type="entry name" value="S1-like_RNA-bd_dom"/>
</dbReference>
<feature type="region of interest" description="Disordered" evidence="6">
    <location>
        <begin position="942"/>
        <end position="1065"/>
    </location>
</feature>
<feature type="compositionally biased region" description="Polar residues" evidence="6">
    <location>
        <begin position="180"/>
        <end position="189"/>
    </location>
</feature>
<evidence type="ECO:0000256" key="5">
    <source>
        <dbReference type="SAM" id="Coils"/>
    </source>
</evidence>